<evidence type="ECO:0000313" key="2">
    <source>
        <dbReference type="EMBL" id="KAF2873593.1"/>
    </source>
</evidence>
<keyword evidence="3" id="KW-1185">Reference proteome</keyword>
<evidence type="ECO:0000256" key="1">
    <source>
        <dbReference type="SAM" id="MobiDB-lite"/>
    </source>
</evidence>
<protein>
    <submittedName>
        <fullName evidence="2">Uncharacterized protein</fullName>
    </submittedName>
</protein>
<reference evidence="2 3" key="1">
    <citation type="submission" date="2020-01" db="EMBL/GenBank/DDBJ databases">
        <authorList>
            <consortium name="DOE Joint Genome Institute"/>
            <person name="Haridas S."/>
            <person name="Albert R."/>
            <person name="Binder M."/>
            <person name="Bloem J."/>
            <person name="Labutti K."/>
            <person name="Salamov A."/>
            <person name="Andreopoulos B."/>
            <person name="Baker S.E."/>
            <person name="Barry K."/>
            <person name="Bills G."/>
            <person name="Bluhm B.H."/>
            <person name="Cannon C."/>
            <person name="Castanera R."/>
            <person name="Culley D.E."/>
            <person name="Daum C."/>
            <person name="Ezra D."/>
            <person name="Gonzalez J.B."/>
            <person name="Henrissat B."/>
            <person name="Kuo A."/>
            <person name="Liang C."/>
            <person name="Lipzen A."/>
            <person name="Lutzoni F."/>
            <person name="Magnuson J."/>
            <person name="Mondo S."/>
            <person name="Nolan M."/>
            <person name="Ohm R."/>
            <person name="Pangilinan J."/>
            <person name="Park H.-J.H."/>
            <person name="Ramirez L."/>
            <person name="Alfaro M."/>
            <person name="Sun H."/>
            <person name="Tritt A."/>
            <person name="Yoshinaga Y."/>
            <person name="Zwiers L.-H.L."/>
            <person name="Turgeon B.G."/>
            <person name="Goodwin S.B."/>
            <person name="Spatafora J.W."/>
            <person name="Crous P.W."/>
            <person name="Grigoriev I.V."/>
        </authorList>
    </citation>
    <scope>NUCLEOTIDE SEQUENCE [LARGE SCALE GENOMIC DNA]</scope>
    <source>
        <strain evidence="2 3">CBS 611.86</strain>
    </source>
</reference>
<accession>A0A7C8IDK0</accession>
<feature type="region of interest" description="Disordered" evidence="1">
    <location>
        <begin position="24"/>
        <end position="61"/>
    </location>
</feature>
<sequence>MAGERLRKKVRLASPRRGLVVLQGREGGRGDGLLGGSPKACTAGERSQREAHAAQNHSGRTAAALVKRCRRRRSERVRRAMATAMGMAGVKGCERLGTPPPPSPSQTVTHLAPTRPHWQWAWHPSRPALRCTDGTGTGTGTALHSPTPVYPAPAATMRRPPAARLRDCPVQQADAAPMNHHHLLPQLQRPPPAARSPHGRSDIRPTAALLARSAPQANTRRPSTLSLLHLSYVAGLCLGAPLMSAHPGRLASLSSRRPVEIGGCSSY</sequence>
<dbReference type="AlphaFoldDB" id="A0A7C8IDK0"/>
<proteinExistence type="predicted"/>
<evidence type="ECO:0000313" key="3">
    <source>
        <dbReference type="Proteomes" id="UP000481861"/>
    </source>
</evidence>
<dbReference type="EMBL" id="JAADJZ010000007">
    <property type="protein sequence ID" value="KAF2873593.1"/>
    <property type="molecule type" value="Genomic_DNA"/>
</dbReference>
<dbReference type="Proteomes" id="UP000481861">
    <property type="component" value="Unassembled WGS sequence"/>
</dbReference>
<name>A0A7C8IDK0_9PLEO</name>
<organism evidence="2 3">
    <name type="scientific">Massariosphaeria phaeospora</name>
    <dbReference type="NCBI Taxonomy" id="100035"/>
    <lineage>
        <taxon>Eukaryota</taxon>
        <taxon>Fungi</taxon>
        <taxon>Dikarya</taxon>
        <taxon>Ascomycota</taxon>
        <taxon>Pezizomycotina</taxon>
        <taxon>Dothideomycetes</taxon>
        <taxon>Pleosporomycetidae</taxon>
        <taxon>Pleosporales</taxon>
        <taxon>Pleosporales incertae sedis</taxon>
        <taxon>Massariosphaeria</taxon>
    </lineage>
</organism>
<comment type="caution">
    <text evidence="2">The sequence shown here is derived from an EMBL/GenBank/DDBJ whole genome shotgun (WGS) entry which is preliminary data.</text>
</comment>
<gene>
    <name evidence="2" type="ORF">BDV95DRAFT_592937</name>
</gene>